<evidence type="ECO:0000313" key="1">
    <source>
        <dbReference type="EMBL" id="KAH1046618.1"/>
    </source>
</evidence>
<comment type="caution">
    <text evidence="1">The sequence shown here is derived from an EMBL/GenBank/DDBJ whole genome shotgun (WGS) entry which is preliminary data.</text>
</comment>
<dbReference type="EMBL" id="JAIQCV010000011">
    <property type="protein sequence ID" value="KAH1046618.1"/>
    <property type="molecule type" value="Genomic_DNA"/>
</dbReference>
<gene>
    <name evidence="1" type="ORF">J1N35_037402</name>
</gene>
<dbReference type="AlphaFoldDB" id="A0A9D3UK29"/>
<name>A0A9D3UK29_9ROSI</name>
<reference evidence="1 2" key="1">
    <citation type="journal article" date="2021" name="Plant Biotechnol. J.">
        <title>Multi-omics assisted identification of the key and species-specific regulatory components of drought-tolerant mechanisms in Gossypium stocksii.</title>
        <authorList>
            <person name="Yu D."/>
            <person name="Ke L."/>
            <person name="Zhang D."/>
            <person name="Wu Y."/>
            <person name="Sun Y."/>
            <person name="Mei J."/>
            <person name="Sun J."/>
            <person name="Sun Y."/>
        </authorList>
    </citation>
    <scope>NUCLEOTIDE SEQUENCE [LARGE SCALE GENOMIC DNA]</scope>
    <source>
        <strain evidence="2">cv. E1</strain>
        <tissue evidence="1">Leaf</tissue>
    </source>
</reference>
<proteinExistence type="predicted"/>
<keyword evidence="2" id="KW-1185">Reference proteome</keyword>
<dbReference type="Proteomes" id="UP000828251">
    <property type="component" value="Unassembled WGS sequence"/>
</dbReference>
<protein>
    <submittedName>
        <fullName evidence="1">Uncharacterized protein</fullName>
    </submittedName>
</protein>
<organism evidence="1 2">
    <name type="scientific">Gossypium stocksii</name>
    <dbReference type="NCBI Taxonomy" id="47602"/>
    <lineage>
        <taxon>Eukaryota</taxon>
        <taxon>Viridiplantae</taxon>
        <taxon>Streptophyta</taxon>
        <taxon>Embryophyta</taxon>
        <taxon>Tracheophyta</taxon>
        <taxon>Spermatophyta</taxon>
        <taxon>Magnoliopsida</taxon>
        <taxon>eudicotyledons</taxon>
        <taxon>Gunneridae</taxon>
        <taxon>Pentapetalae</taxon>
        <taxon>rosids</taxon>
        <taxon>malvids</taxon>
        <taxon>Malvales</taxon>
        <taxon>Malvaceae</taxon>
        <taxon>Malvoideae</taxon>
        <taxon>Gossypium</taxon>
    </lineage>
</organism>
<sequence>MIPRLVYRDIVVSLEMGYSLASGYRDTQRGYRDTTIGGLHLKLVKVGPVRYDAFDIKCARGLEVMVQTHIDNGSPFLELYVEFSGIDEGPQRLTYVSIQEARTKEQAESLMTQLYGGFTALLRSSHYDIPKSSIGRHLSVSALDVNHNRRSTEQIGFGGNTKY</sequence>
<evidence type="ECO:0000313" key="2">
    <source>
        <dbReference type="Proteomes" id="UP000828251"/>
    </source>
</evidence>
<accession>A0A9D3UK29</accession>